<gene>
    <name evidence="5" type="primary">aroE1</name>
    <name evidence="5" type="ORF">BGL_2c01650</name>
</gene>
<keyword evidence="2 5" id="KW-0560">Oxidoreductase</keyword>
<dbReference type="RefSeq" id="WP_226993734.1">
    <property type="nucleotide sequence ID" value="NZ_CP002581.1"/>
</dbReference>
<protein>
    <submittedName>
        <fullName evidence="5">Shikimate 5-dehydrogenase AroE</fullName>
        <ecNumber evidence="5">1.1.1.25</ecNumber>
    </submittedName>
</protein>
<dbReference type="GO" id="GO:0005829">
    <property type="term" value="C:cytosol"/>
    <property type="evidence" value="ECO:0007669"/>
    <property type="project" value="TreeGrafter"/>
</dbReference>
<dbReference type="KEGG" id="bgp:BGL_2c01650"/>
<sequence>MSGPQAPNEANTMNGVDAIRAMNAAGATRIGCAIDGATRLYAIVGDPVAQVRSPAVYTEAFARAGRNALLFAAQVGDARFDEAVRGLMALGNLDGLLVTSPHKARMAPLAARLSPRAAIVGAVNALRREPDGSWSGEMFDGVGFVAAARRLAPLAGLRALVFGCGGAGAAIAAELAADGVREIALLDPDRARAVRLAGELARHFPACRAGVERDGGAYDIVINASTVGMRDGDALPGEPGPLTARSIVGDVVLRPEASPTTLVARARQAGARIVSGRDMHAGQVDAILDFFAAPR</sequence>
<dbReference type="InterPro" id="IPR046346">
    <property type="entry name" value="Aminoacid_DH-like_N_sf"/>
</dbReference>
<dbReference type="SUPFAM" id="SSF53223">
    <property type="entry name" value="Aminoacid dehydrogenase-like, N-terminal domain"/>
    <property type="match status" value="1"/>
</dbReference>
<dbReference type="Pfam" id="PF08501">
    <property type="entry name" value="Shikimate_dh_N"/>
    <property type="match status" value="1"/>
</dbReference>
<evidence type="ECO:0000256" key="3">
    <source>
        <dbReference type="ARBA" id="ARBA00023141"/>
    </source>
</evidence>
<dbReference type="Proteomes" id="UP000031838">
    <property type="component" value="Chromosome 2"/>
</dbReference>
<feature type="domain" description="Shikimate dehydrogenase substrate binding N-terminal" evidence="4">
    <location>
        <begin position="43"/>
        <end position="125"/>
    </location>
</feature>
<evidence type="ECO:0000256" key="1">
    <source>
        <dbReference type="ARBA" id="ARBA00004871"/>
    </source>
</evidence>
<reference evidence="5 6" key="2">
    <citation type="journal article" date="2016" name="Appl. Microbiol. Biotechnol.">
        <title>Mutations improving production and secretion of extracellular lipase by Burkholderia glumae PG1.</title>
        <authorList>
            <person name="Knapp A."/>
            <person name="Voget S."/>
            <person name="Gao R."/>
            <person name="Zaburannyi N."/>
            <person name="Krysciak D."/>
            <person name="Breuer M."/>
            <person name="Hauer B."/>
            <person name="Streit W.R."/>
            <person name="Muller R."/>
            <person name="Daniel R."/>
            <person name="Jaeger K.E."/>
        </authorList>
    </citation>
    <scope>NUCLEOTIDE SEQUENCE [LARGE SCALE GENOMIC DNA]</scope>
    <source>
        <strain evidence="5 6">PG1</strain>
    </source>
</reference>
<dbReference type="InterPro" id="IPR013708">
    <property type="entry name" value="Shikimate_DH-bd_N"/>
</dbReference>
<dbReference type="GO" id="GO:0050661">
    <property type="term" value="F:NADP binding"/>
    <property type="evidence" value="ECO:0007669"/>
    <property type="project" value="TreeGrafter"/>
</dbReference>
<reference evidence="6" key="1">
    <citation type="submission" date="2011-03" db="EMBL/GenBank/DDBJ databases">
        <authorList>
            <person name="Voget S."/>
            <person name="Streit W.R."/>
            <person name="Jaeger K.E."/>
            <person name="Daniel R."/>
        </authorList>
    </citation>
    <scope>NUCLEOTIDE SEQUENCE [LARGE SCALE GENOMIC DNA]</scope>
    <source>
        <strain evidence="6">PG1</strain>
    </source>
</reference>
<evidence type="ECO:0000259" key="4">
    <source>
        <dbReference type="Pfam" id="PF08501"/>
    </source>
</evidence>
<evidence type="ECO:0000313" key="5">
    <source>
        <dbReference type="EMBL" id="AJK48261.1"/>
    </source>
</evidence>
<proteinExistence type="predicted"/>
<dbReference type="GO" id="GO:0019632">
    <property type="term" value="P:shikimate metabolic process"/>
    <property type="evidence" value="ECO:0007669"/>
    <property type="project" value="TreeGrafter"/>
</dbReference>
<dbReference type="SUPFAM" id="SSF51735">
    <property type="entry name" value="NAD(P)-binding Rossmann-fold domains"/>
    <property type="match status" value="1"/>
</dbReference>
<dbReference type="GO" id="GO:0009073">
    <property type="term" value="P:aromatic amino acid family biosynthetic process"/>
    <property type="evidence" value="ECO:0007669"/>
    <property type="project" value="UniProtKB-KW"/>
</dbReference>
<dbReference type="InterPro" id="IPR022893">
    <property type="entry name" value="Shikimate_DH_fam"/>
</dbReference>
<dbReference type="PANTHER" id="PTHR21089">
    <property type="entry name" value="SHIKIMATE DEHYDROGENASE"/>
    <property type="match status" value="1"/>
</dbReference>
<dbReference type="PANTHER" id="PTHR21089:SF1">
    <property type="entry name" value="BIFUNCTIONAL 3-DEHYDROQUINATE DEHYDRATASE_SHIKIMATE DEHYDROGENASE, CHLOROPLASTIC"/>
    <property type="match status" value="1"/>
</dbReference>
<dbReference type="EMBL" id="CP002581">
    <property type="protein sequence ID" value="AJK48261.1"/>
    <property type="molecule type" value="Genomic_DNA"/>
</dbReference>
<comment type="pathway">
    <text evidence="1">Metabolic intermediate biosynthesis; chorismate biosynthesis; chorismate from D-erythrose 4-phosphate and phosphoenolpyruvate: step 4/7.</text>
</comment>
<organism evidence="5 6">
    <name type="scientific">Burkholderia plantarii</name>
    <dbReference type="NCBI Taxonomy" id="41899"/>
    <lineage>
        <taxon>Bacteria</taxon>
        <taxon>Pseudomonadati</taxon>
        <taxon>Pseudomonadota</taxon>
        <taxon>Betaproteobacteria</taxon>
        <taxon>Burkholderiales</taxon>
        <taxon>Burkholderiaceae</taxon>
        <taxon>Burkholderia</taxon>
    </lineage>
</organism>
<keyword evidence="3" id="KW-0028">Amino-acid biosynthesis</keyword>
<dbReference type="Gene3D" id="3.40.50.10860">
    <property type="entry name" value="Leucine Dehydrogenase, chain A, domain 1"/>
    <property type="match status" value="1"/>
</dbReference>
<name>A0A0B6S7N9_BURPL</name>
<keyword evidence="6" id="KW-1185">Reference proteome</keyword>
<keyword evidence="3" id="KW-0057">Aromatic amino acid biosynthesis</keyword>
<evidence type="ECO:0000256" key="2">
    <source>
        <dbReference type="ARBA" id="ARBA00023002"/>
    </source>
</evidence>
<dbReference type="AlphaFoldDB" id="A0A0B6S7N9"/>
<accession>A0A0B6S7N9</accession>
<dbReference type="GO" id="GO:0004764">
    <property type="term" value="F:shikimate 3-dehydrogenase (NADP+) activity"/>
    <property type="evidence" value="ECO:0007669"/>
    <property type="project" value="UniProtKB-EC"/>
</dbReference>
<dbReference type="EC" id="1.1.1.25" evidence="5"/>
<dbReference type="GO" id="GO:0009423">
    <property type="term" value="P:chorismate biosynthetic process"/>
    <property type="evidence" value="ECO:0007669"/>
    <property type="project" value="TreeGrafter"/>
</dbReference>
<dbReference type="InterPro" id="IPR036291">
    <property type="entry name" value="NAD(P)-bd_dom_sf"/>
</dbReference>
<evidence type="ECO:0000313" key="6">
    <source>
        <dbReference type="Proteomes" id="UP000031838"/>
    </source>
</evidence>
<dbReference type="Gene3D" id="3.40.50.720">
    <property type="entry name" value="NAD(P)-binding Rossmann-like Domain"/>
    <property type="match status" value="1"/>
</dbReference>
<dbReference type="HOGENOM" id="CLU_044063_4_0_4"/>